<protein>
    <submittedName>
        <fullName evidence="3">SDR family NAD(P)-dependent oxidoreductase</fullName>
    </submittedName>
</protein>
<reference evidence="3" key="1">
    <citation type="submission" date="2023-05" db="EMBL/GenBank/DDBJ databases">
        <authorList>
            <person name="Zhang X."/>
        </authorList>
    </citation>
    <scope>NUCLEOTIDE SEQUENCE</scope>
    <source>
        <strain evidence="3">BD1B2-1</strain>
    </source>
</reference>
<dbReference type="GO" id="GO:0019290">
    <property type="term" value="P:siderophore biosynthetic process"/>
    <property type="evidence" value="ECO:0007669"/>
    <property type="project" value="InterPro"/>
</dbReference>
<dbReference type="GO" id="GO:0008667">
    <property type="term" value="F:2,3-dihydro-2,3-dihydroxybenzoate dehydrogenase activity"/>
    <property type="evidence" value="ECO:0007669"/>
    <property type="project" value="InterPro"/>
</dbReference>
<sequence>MEQQTKTWFITGASQGIGLVLVKQLLANGYNVAATARNLETLKQAVGNSSDQFLLLQMDLVNEESVGKAVDAAISHFKSIDFLVNNAGYGLIAGIEESSNKEVQAQFDVNVFGLH</sequence>
<evidence type="ECO:0000313" key="4">
    <source>
        <dbReference type="Proteomes" id="UP001232063"/>
    </source>
</evidence>
<comment type="caution">
    <text evidence="3">The sequence shown here is derived from an EMBL/GenBank/DDBJ whole genome shotgun (WGS) entry which is preliminary data.</text>
</comment>
<keyword evidence="2" id="KW-0560">Oxidoreductase</keyword>
<name>A0AAE3UFX8_9BACT</name>
<evidence type="ECO:0000256" key="2">
    <source>
        <dbReference type="ARBA" id="ARBA00023002"/>
    </source>
</evidence>
<proteinExistence type="inferred from homology"/>
<dbReference type="AlphaFoldDB" id="A0AAE3UFX8"/>
<evidence type="ECO:0000256" key="1">
    <source>
        <dbReference type="ARBA" id="ARBA00006484"/>
    </source>
</evidence>
<dbReference type="InterPro" id="IPR002347">
    <property type="entry name" value="SDR_fam"/>
</dbReference>
<dbReference type="PANTHER" id="PTHR43976">
    <property type="entry name" value="SHORT CHAIN DEHYDROGENASE"/>
    <property type="match status" value="1"/>
</dbReference>
<organism evidence="3 4">
    <name type="scientific">Xanthocytophaga agilis</name>
    <dbReference type="NCBI Taxonomy" id="3048010"/>
    <lineage>
        <taxon>Bacteria</taxon>
        <taxon>Pseudomonadati</taxon>
        <taxon>Bacteroidota</taxon>
        <taxon>Cytophagia</taxon>
        <taxon>Cytophagales</taxon>
        <taxon>Rhodocytophagaceae</taxon>
        <taxon>Xanthocytophaga</taxon>
    </lineage>
</organism>
<dbReference type="PRINTS" id="PR01397">
    <property type="entry name" value="DHBDHDRGNASE"/>
</dbReference>
<dbReference type="Gene3D" id="3.40.50.720">
    <property type="entry name" value="NAD(P)-binding Rossmann-like Domain"/>
    <property type="match status" value="1"/>
</dbReference>
<comment type="similarity">
    <text evidence="1">Belongs to the short-chain dehydrogenases/reductases (SDR) family.</text>
</comment>
<accession>A0AAE3UFX8</accession>
<dbReference type="SUPFAM" id="SSF51735">
    <property type="entry name" value="NAD(P)-binding Rossmann-fold domains"/>
    <property type="match status" value="1"/>
</dbReference>
<dbReference type="Pfam" id="PF00106">
    <property type="entry name" value="adh_short"/>
    <property type="match status" value="1"/>
</dbReference>
<dbReference type="RefSeq" id="WP_314511462.1">
    <property type="nucleotide sequence ID" value="NZ_JASJOU010000004.1"/>
</dbReference>
<evidence type="ECO:0000313" key="3">
    <source>
        <dbReference type="EMBL" id="MDJ1501812.1"/>
    </source>
</evidence>
<dbReference type="EMBL" id="JASJOU010000004">
    <property type="protein sequence ID" value="MDJ1501812.1"/>
    <property type="molecule type" value="Genomic_DNA"/>
</dbReference>
<dbReference type="InterPro" id="IPR036291">
    <property type="entry name" value="NAD(P)-bd_dom_sf"/>
</dbReference>
<dbReference type="InterPro" id="IPR051911">
    <property type="entry name" value="SDR_oxidoreductase"/>
</dbReference>
<keyword evidence="4" id="KW-1185">Reference proteome</keyword>
<dbReference type="PANTHER" id="PTHR43976:SF16">
    <property type="entry name" value="SHORT-CHAIN DEHYDROGENASE_REDUCTASE FAMILY PROTEIN"/>
    <property type="match status" value="1"/>
</dbReference>
<dbReference type="InterPro" id="IPR003560">
    <property type="entry name" value="DHB_DH"/>
</dbReference>
<gene>
    <name evidence="3" type="ORF">QNI22_14185</name>
</gene>
<dbReference type="Proteomes" id="UP001232063">
    <property type="component" value="Unassembled WGS sequence"/>
</dbReference>